<comment type="function">
    <text evidence="9">Nuclear chaperone required for maturation and nuclear export of pre-60S ribosome subunits.</text>
</comment>
<keyword evidence="13" id="KW-1185">Reference proteome</keyword>
<feature type="compositionally biased region" description="Acidic residues" evidence="10">
    <location>
        <begin position="3691"/>
        <end position="3706"/>
    </location>
</feature>
<dbReference type="GO" id="GO:0005654">
    <property type="term" value="C:nucleoplasm"/>
    <property type="evidence" value="ECO:0007669"/>
    <property type="project" value="UniProtKB-SubCell"/>
</dbReference>
<dbReference type="PANTHER" id="PTHR48103">
    <property type="entry name" value="MIDASIN-RELATED"/>
    <property type="match status" value="1"/>
</dbReference>
<keyword evidence="7 9" id="KW-0143">Chaperone</keyword>
<dbReference type="InterPro" id="IPR027417">
    <property type="entry name" value="P-loop_NTPase"/>
</dbReference>
<feature type="compositionally biased region" description="Basic and acidic residues" evidence="10">
    <location>
        <begin position="3776"/>
        <end position="3788"/>
    </location>
</feature>
<feature type="compositionally biased region" description="Acidic residues" evidence="10">
    <location>
        <begin position="4090"/>
        <end position="4105"/>
    </location>
</feature>
<feature type="region of interest" description="Disordered" evidence="10">
    <location>
        <begin position="2813"/>
        <end position="2840"/>
    </location>
</feature>
<dbReference type="PANTHER" id="PTHR48103:SF2">
    <property type="entry name" value="MIDASIN"/>
    <property type="match status" value="1"/>
</dbReference>
<dbReference type="CDD" id="cd01460">
    <property type="entry name" value="vWA_midasin"/>
    <property type="match status" value="1"/>
</dbReference>
<feature type="compositionally biased region" description="Acidic residues" evidence="10">
    <location>
        <begin position="3789"/>
        <end position="3823"/>
    </location>
</feature>
<dbReference type="FunFam" id="3.40.50.300:FF:000956">
    <property type="entry name" value="Midasin"/>
    <property type="match status" value="1"/>
</dbReference>
<comment type="similarity">
    <text evidence="3 9">Belongs to the midasin family.</text>
</comment>
<feature type="domain" description="AAA+ ATPase" evidence="11">
    <location>
        <begin position="1642"/>
        <end position="1864"/>
    </location>
</feature>
<dbReference type="SUPFAM" id="SSF53300">
    <property type="entry name" value="vWA-like"/>
    <property type="match status" value="1"/>
</dbReference>
<dbReference type="GO" id="GO:0016887">
    <property type="term" value="F:ATP hydrolysis activity"/>
    <property type="evidence" value="ECO:0007669"/>
    <property type="project" value="InterPro"/>
</dbReference>
<keyword evidence="8 9" id="KW-0539">Nucleus</keyword>
<evidence type="ECO:0000259" key="11">
    <source>
        <dbReference type="SMART" id="SM00382"/>
    </source>
</evidence>
<feature type="compositionally biased region" description="Basic and acidic residues" evidence="10">
    <location>
        <begin position="3964"/>
        <end position="3975"/>
    </location>
</feature>
<dbReference type="SMART" id="SM00382">
    <property type="entry name" value="AAA"/>
    <property type="match status" value="4"/>
</dbReference>
<evidence type="ECO:0000256" key="5">
    <source>
        <dbReference type="ARBA" id="ARBA00022741"/>
    </source>
</evidence>
<feature type="domain" description="AAA+ ATPase" evidence="11">
    <location>
        <begin position="963"/>
        <end position="1128"/>
    </location>
</feature>
<feature type="domain" description="AAA+ ATPase" evidence="11">
    <location>
        <begin position="1331"/>
        <end position="1483"/>
    </location>
</feature>
<keyword evidence="5 9" id="KW-0547">Nucleotide-binding</keyword>
<evidence type="ECO:0000256" key="9">
    <source>
        <dbReference type="PIRNR" id="PIRNR010340"/>
    </source>
</evidence>
<feature type="compositionally biased region" description="Polar residues" evidence="10">
    <location>
        <begin position="3981"/>
        <end position="3991"/>
    </location>
</feature>
<organism evidence="12 13">
    <name type="scientific">Gadus morhua</name>
    <name type="common">Atlantic cod</name>
    <dbReference type="NCBI Taxonomy" id="8049"/>
    <lineage>
        <taxon>Eukaryota</taxon>
        <taxon>Metazoa</taxon>
        <taxon>Chordata</taxon>
        <taxon>Craniata</taxon>
        <taxon>Vertebrata</taxon>
        <taxon>Euteleostomi</taxon>
        <taxon>Actinopterygii</taxon>
        <taxon>Neopterygii</taxon>
        <taxon>Teleostei</taxon>
        <taxon>Neoteleostei</taxon>
        <taxon>Acanthomorphata</taxon>
        <taxon>Zeiogadaria</taxon>
        <taxon>Gadariae</taxon>
        <taxon>Gadiformes</taxon>
        <taxon>Gadoidei</taxon>
        <taxon>Gadidae</taxon>
        <taxon>Gadus</taxon>
    </lineage>
</organism>
<dbReference type="GO" id="GO:0000055">
    <property type="term" value="P:ribosomal large subunit export from nucleus"/>
    <property type="evidence" value="ECO:0007669"/>
    <property type="project" value="TreeGrafter"/>
</dbReference>
<dbReference type="InterPro" id="IPR041190">
    <property type="entry name" value="Midasin_AAA_lid_5"/>
</dbReference>
<feature type="compositionally biased region" description="Acidic residues" evidence="10">
    <location>
        <begin position="3837"/>
        <end position="3864"/>
    </location>
</feature>
<feature type="region of interest" description="Disordered" evidence="10">
    <location>
        <begin position="111"/>
        <end position="139"/>
    </location>
</feature>
<dbReference type="GO" id="GO:0005524">
    <property type="term" value="F:ATP binding"/>
    <property type="evidence" value="ECO:0007669"/>
    <property type="project" value="UniProtKB-KW"/>
</dbReference>
<feature type="compositionally biased region" description="Acidic residues" evidence="10">
    <location>
        <begin position="2824"/>
        <end position="2840"/>
    </location>
</feature>
<evidence type="ECO:0000313" key="13">
    <source>
        <dbReference type="Proteomes" id="UP000694546"/>
    </source>
</evidence>
<feature type="compositionally biased region" description="Low complexity" evidence="10">
    <location>
        <begin position="4129"/>
        <end position="4141"/>
    </location>
</feature>
<feature type="region of interest" description="Disordered" evidence="10">
    <location>
        <begin position="2764"/>
        <end position="2799"/>
    </location>
</feature>
<proteinExistence type="inferred from homology"/>
<feature type="compositionally biased region" description="Acidic residues" evidence="10">
    <location>
        <begin position="3883"/>
        <end position="3894"/>
    </location>
</feature>
<accession>A0A8C5C3U3</accession>
<dbReference type="Ensembl" id="ENSGMOT00000062198.1">
    <property type="protein sequence ID" value="ENSGMOP00000056119.1"/>
    <property type="gene ID" value="ENSGMOG00000009684.2"/>
</dbReference>
<dbReference type="GO" id="GO:0000027">
    <property type="term" value="P:ribosomal large subunit assembly"/>
    <property type="evidence" value="ECO:0007669"/>
    <property type="project" value="InterPro"/>
</dbReference>
<dbReference type="InterPro" id="IPR003593">
    <property type="entry name" value="AAA+_ATPase"/>
</dbReference>
<feature type="compositionally biased region" description="Low complexity" evidence="10">
    <location>
        <begin position="3754"/>
        <end position="3766"/>
    </location>
</feature>
<feature type="compositionally biased region" description="Polar residues" evidence="10">
    <location>
        <begin position="3944"/>
        <end position="3956"/>
    </location>
</feature>
<dbReference type="GO" id="GO:0030687">
    <property type="term" value="C:preribosome, large subunit precursor"/>
    <property type="evidence" value="ECO:0007669"/>
    <property type="project" value="TreeGrafter"/>
</dbReference>
<dbReference type="Proteomes" id="UP000694546">
    <property type="component" value="Chromosome 21"/>
</dbReference>
<dbReference type="InterPro" id="IPR012099">
    <property type="entry name" value="Midasin"/>
</dbReference>
<dbReference type="FunFam" id="3.40.50.300:FF:000142">
    <property type="entry name" value="Midasin"/>
    <property type="match status" value="1"/>
</dbReference>
<dbReference type="Gene3D" id="3.40.50.300">
    <property type="entry name" value="P-loop containing nucleotide triphosphate hydrolases"/>
    <property type="match status" value="5"/>
</dbReference>
<evidence type="ECO:0000256" key="10">
    <source>
        <dbReference type="SAM" id="MobiDB-lite"/>
    </source>
</evidence>
<feature type="compositionally biased region" description="Basic and acidic residues" evidence="10">
    <location>
        <begin position="3865"/>
        <end position="3882"/>
    </location>
</feature>
<evidence type="ECO:0000313" key="12">
    <source>
        <dbReference type="Ensembl" id="ENSGMOP00000056119.1"/>
    </source>
</evidence>
<reference evidence="12" key="1">
    <citation type="submission" date="2025-08" db="UniProtKB">
        <authorList>
            <consortium name="Ensembl"/>
        </authorList>
    </citation>
    <scope>IDENTIFICATION</scope>
</reference>
<feature type="domain" description="AAA+ ATPase" evidence="11">
    <location>
        <begin position="660"/>
        <end position="805"/>
    </location>
</feature>
<evidence type="ECO:0000256" key="6">
    <source>
        <dbReference type="ARBA" id="ARBA00022840"/>
    </source>
</evidence>
<protein>
    <recommendedName>
        <fullName evidence="4 9">Midasin</fullName>
    </recommendedName>
</protein>
<dbReference type="GO" id="GO:0005730">
    <property type="term" value="C:nucleolus"/>
    <property type="evidence" value="ECO:0007669"/>
    <property type="project" value="UniProtKB-SubCell"/>
</dbReference>
<evidence type="ECO:0000256" key="1">
    <source>
        <dbReference type="ARBA" id="ARBA00004604"/>
    </source>
</evidence>
<feature type="compositionally biased region" description="Acidic residues" evidence="10">
    <location>
        <begin position="3729"/>
        <end position="3746"/>
    </location>
</feature>
<dbReference type="FunFam" id="3.40.50.300:FF:000764">
    <property type="entry name" value="Midasin"/>
    <property type="match status" value="1"/>
</dbReference>
<evidence type="ECO:0000256" key="4">
    <source>
        <dbReference type="ARBA" id="ARBA00017143"/>
    </source>
</evidence>
<dbReference type="Pfam" id="PF07728">
    <property type="entry name" value="AAA_5"/>
    <property type="match status" value="4"/>
</dbReference>
<dbReference type="PIRSF" id="PIRSF010340">
    <property type="entry name" value="Midasin"/>
    <property type="match status" value="1"/>
</dbReference>
<dbReference type="CDD" id="cd00009">
    <property type="entry name" value="AAA"/>
    <property type="match status" value="2"/>
</dbReference>
<gene>
    <name evidence="12" type="primary">MDN1</name>
</gene>
<evidence type="ECO:0000256" key="3">
    <source>
        <dbReference type="ARBA" id="ARBA00007188"/>
    </source>
</evidence>
<dbReference type="Pfam" id="PF17867">
    <property type="entry name" value="AAA_lid_7"/>
    <property type="match status" value="3"/>
</dbReference>
<feature type="compositionally biased region" description="Basic and acidic residues" evidence="10">
    <location>
        <begin position="3895"/>
        <end position="3905"/>
    </location>
</feature>
<dbReference type="InterPro" id="IPR036465">
    <property type="entry name" value="vWFA_dom_sf"/>
</dbReference>
<feature type="compositionally biased region" description="Acidic residues" evidence="10">
    <location>
        <begin position="3917"/>
        <end position="3934"/>
    </location>
</feature>
<feature type="compositionally biased region" description="Basic and acidic residues" evidence="10">
    <location>
        <begin position="2765"/>
        <end position="2777"/>
    </location>
</feature>
<dbReference type="Pfam" id="PF17865">
    <property type="entry name" value="AAA_lid_5"/>
    <property type="match status" value="1"/>
</dbReference>
<evidence type="ECO:0000256" key="2">
    <source>
        <dbReference type="ARBA" id="ARBA00004642"/>
    </source>
</evidence>
<sequence length="4464" mass="498875">KSFSPDMYSECLSSGLCMGSEDRQLLEDCIDVAPGFQFFATRRMYYSGGSWYRPQSSHAALLDKYWTKVPVGNMPREELKKVLTSRYSGLTVVADRLLDIYCQLTGERHADLDPVRPGSPPAPLEDAPPQTRTEDRTSALEGRALSLRDLLKWCERISSDFDSSSSATAQRVFQEALDCFTAMLSRSDSRLRMAEVIGSKLNISKEKMYQPGISLEELEVSVGRVTLERKQSPLVQISVEENQTFAATRPSAVCWEQLAVCVNQGEPVLLVGGDGHREGTSTVQYLAGITGHKLRVVNMNQQSDTADLLGGYKPVDHKLILLPLREAFEDLFSQTYSRKQNLTFLGHVQTCFRGKRWHDLLKLMDHVCKSALTKELQEKSNAALLQEQWEVLAVRLTQTQQQIRACESAMVFAFVEGTLAQAVKKGEWILLDEINLAAPETLECLSGLLEGTAGSLVLLDRGDTEPLVRHPDFRLFACMNPATDVGKRNLPLGIRNRFTEVYLEELENEGDLRILVCDYLKGLNPHTFYLAIRREAQSRLVDGTGHRPHYSLRTLCRALKYVALNPCHNMQRSLYEVASLTQLDRSSHPQVQKLVSQYVLGGNTKCLRQPIPEPTGRTCVPLEGYWVSQGEMEPSLDPTYILTDSVKLNLRDLVRVVSAGSHPVLIQGETSVGKTSLIRWLGLATGNQCVRINNHEHTDIQEYIGCYSSDDKGKLLFKEGVLIDAMRKGYWIILDELNLAPTDVLEALNRLLDDNRELFVAETQEVIKAHPRFMLFATQNPPGLYGGRKVLSRAFRNRFVELHFDELPSNELEIILHQRCSLPPSYCSKLVKVMQDLQSLRRGSSVFAGKHGFITLRDLFRWADRYRLEEQTDESRDWLQHLADDGFMLLAGRVRKPEEEATILSILEKHFKRTVNPDTLFSQKQVTGQFNTTDTQDGVEFRHVVWTAGMRRLAVLVGRALHFGESVLLVGDTGCGKTTICQLFAALAAQKFFSLNCHLHMETSDFLGGLRPVRHTNQRDAEDGRLFEWHDGPLVQAMKQGGVFLLDEISLADDSVLERLNSVLETERSLVLAEKGSGDSSDVELITADRAFRMVATMNPGGDFGKKELSPALRNRFTEIWCPQSNSRADLLQIVQHNLRAGLSLEGSGDLGELMLDFIDWLTRQDFGRRCILSVRDVLSWVHFLNTVCERDEDGFMTMGAAEDDEEVEWDLRLDTVTAFIHAACLVYVDGLGSGTTVGCADQAALARRSCLGFLRRRLGKMSALDQEALDALRVYDTGLPRQPQWGDDFFGIEPFYIALGLGEGRSLADYAMGAGTTAVNAQRLLRALKLQRPVLLEGSPGVGKTSLVGALAQASGNHLVRINLSEQTDVTDLFGTDLPVEGGKGGEFAWRDGPLLAALKAGHWIVLDELNLASQSVLEGLNACFDHRAEIYIPELGMSFQVQHHKTRIFGCQNPFTQGGGRKGLPKSFLNRFTQVFVDQLTSGDMEFIGDAIFPNIDKEIISKMVEFSHTLVQEVSVERKWGQRGGPWEFNLRDMFRWCQLMQADQSPGFFNPGQHVGLVYADRMRSEADKVLCVFRKVFGADFEPYARSREFHITPLNLQVGFSVLQRSGGAPATLDPPLSITHQALRPLESLMKCVEMGWMSVLVGPTASGKTSLVRLLALLTGHRLRVMAMNSAMDTTELLGGFEQVDIMRPWQQVLENVDYVVAMVTRRGLMSLDVGVQDTEFLLKTWGLFRRWLKEAGLERSGGVVTAEALNKLEVIILLLQKLNTKLKVFTDMSKLQMEFTLLKERLAQLEDGWTNGGFEWLDGMLVQALTAGDWLLMDNVNFCSGCSKLFLTMDPSHGEISRAMRNRGVEIYVPGEHEGVCWDLLDIKSLLHTAGVVGDCVCDLLLEIHKDSPTSSVATLLSGAALLGSQLQRGVDLPSALQYACGAAYSLCQRSPASQRQVIEQHLAILDSEDWGAGLLCAGVWPDGFPSALSSTEDACFSAVLRDGQVLSFCLNTLSLQGKRTRPLSLSDLQRALQGGAAGGGAFEGQVFCGGVVDLEDGDALRLIPSAVRLLTERASHGDWALRSNWLTHLGKHYKHAPGNIYYYYTISQISQNKHICFKHTAAKPAQNTVCNLNVLRQSSGSGDPRCILGVVVLVSVCPSPGSVDIGHLPHPVLMHLRTFFDLWDVFTLQILQQLQWRDRFWDVCNTLAADSQGVSVLSLHWQWIHKHLILRLPQLLLGDVLTAGCPSPSQPAEELQFVWCELLSEALAALWNSSVTSDPDRWLKWNPLSAEGPAALSKAVWSRCMLGVLSCGEPRPGWDPSCAALLGSSHVSLGEWRERLQQLTDANAVLWDNMALPALAEFRAGDLRLQGVLLRRQLQSMADLLPPPLLEGYMESCEGLVQEDRDPRGPARDLQAALQDALPRSLLPEGVAEACLACLDQYLQSRTGGPDHTVQSGVFWVNMGLLQIRVWTPQTIFDPAVKRAYKLNYAQEELALLQEEWRGRSLSSQLLTGGALEESSTTDGFQHPRIRYLWIRMQQVKEQIGELSRKQACRPREPQYGRLFQDLQHYLCSIGQPAAIQTLLGRLLKAAASPAPGRGRPGSAGLLKEEAVWQSSQRRFAQRLQEEYPLYPDVVAPLRSGIQALRHGMRLLAAQVAAAAAAGVAPGLRTLTGALLAFPSASARLPTYLARADFLCSRACLDVLRALNKLLPPPREGVPAERVVPAPSTLLLNALLYVQCHALTTGGLEPETLALFRHICQALVNAWDEEESRKRQREKEETNLYRNRSRMHGDGLTEEEQEEKDFRRSFPRFHKDFADITSQPTLEAPPDTEEEEQEMANDEASDDDILTPAAMNTVVQVHQRLCLGFAQSLWYQSPPPANHSKDHITALVSSHQIAAPVMSRFYHLIDSEMDQQVTGSQLILGSVLQHSVLGSEGPGGLTVQTDGPYDFYQQPNMSQARACLPAMEQLRTAVHQRLEEWPEHPALLQLLVVMDRILSFSLASPLAKFLNGMEILLSKAQDWENNASRALSLRKELELVTQIIIQWRKLELSCWSNSLDNALRRHTERSTRHWFSIYQLMERYLEEQMVERLTLASITSTLQAFIESSSLGQFSTRLAMLLSFHCHLLLLPEQPGKEPVTSLLWNLHTYYLQFSVGIQAKVAHIRTPIEKELKDFVKISRWNDVSFWSIKQSVEKTHRTLFKFVKKLEEALSAPCAPSLVEEGSGAQLDSVDDNPEQTPIQRLICLTILCVPQTEAPEEEGSSLQARLPVLTRKMRKMCVQLVKKNPVPELAEDLDIFTGEIISNLRDLQGLVVDASAEKEKQQSEVKHILQQKQRALSDLFKMLRDIGEILSVTQRERERCNLASCLPRLFSELSSAWDGCQTYYFRSWARRSALQTALQTAAKELGLGNMDRCKGFSSHLFKLLLRQRGRLASLTQHWQQEEQVEEVEVDAAACGPLPPQEPLGAWLRRGGALASQTGLLLQQLLWLLHCCPEDLQNTETPGLGPPTPRCLTPLADHRQPAGCLMRRGDAAWLKASSSVEELLEETRELGAQLDGVERETAPGTLEACGSLLRLEPMLGVYSDLVRYYVAVSLGAHRSTGKLLSVLASIFTELAQKGFCLPQELMGGEGEGSTDFHDYEGGGIGEGEGAKDVSDKIENEDQDPFWDEKSPIPSCSVAVACSAHCLFYYYGIESESENDEDDSDKEEEEELDKKMGDLGEGQTETLDERMWGDEDDEEGDQDGSDKEDEFGQGMDQHVLPVCLTPPLLVPQREFDENEVDPFHGKQDKKPEPEAMDLPEELNLDQQDPQDGDEDEEGDEENPLDIEEQPMTLDEKEGGDKEGEEETDDQPDQSAEENGQEAKAEEEEGKEGGEEKMDEEKADQVKNEEEEAAAEEEEKENGQEAGKEEDLAVPNDRGQDPKEEEPEKEEGADDQEQPEFEERKEHNADGQTSEQNVQSETAVELAGEASERDQAKEEHGCGAADASQSEGHQSKLTARMASQKRTQNKTQSFKRKPGQADNERSTGDENERVNKRLRTVENSEDRAEDRRNPEARQESDLYEHVKQGEADYDTQTYDVASAEQQKPAGPQQDQDREEEEDVAMDTEEQEEQLKASEDQELKPEQLDSTKSSKKGGASSSFSTTSSSPHLHHYIFITTSSSLHLHHHIFIITSSSPHLHHHIFITTSSSLHHSQTGRLRERAAASMWHQYQTLTSGLAQQLCEQLRMILEPTQAAKLKGDYRTGKRLNMRKVIPYIASQFRKDKIWLRRTKPSKREYQICLAIDDSSSMVDNHSKQLAFESLSVIINALTLLEVGQVSVCSFGETVQLLHPFQQQFSDESGARILRLCQFKQKKTRIAQVETAQLLIIVSDGRGLFLEGKERVTSAVQAARGANVFVIFVVLDNPNSRDSILDIKVPIFKGPGELPEIRSYMEEFPFPFYVILRDVNALPETLSDALRQWFELVTATDQ</sequence>
<comment type="subcellular location">
    <subcellularLocation>
        <location evidence="1">Nucleus</location>
        <location evidence="1">Nucleolus</location>
    </subcellularLocation>
    <subcellularLocation>
        <location evidence="2">Nucleus</location>
        <location evidence="2">Nucleoplasm</location>
    </subcellularLocation>
</comment>
<feature type="compositionally biased region" description="Polar residues" evidence="10">
    <location>
        <begin position="4068"/>
        <end position="4079"/>
    </location>
</feature>
<evidence type="ECO:0000256" key="7">
    <source>
        <dbReference type="ARBA" id="ARBA00023186"/>
    </source>
</evidence>
<feature type="compositionally biased region" description="Basic and acidic residues" evidence="10">
    <location>
        <begin position="4016"/>
        <end position="4064"/>
    </location>
</feature>
<dbReference type="InterPro" id="IPR011704">
    <property type="entry name" value="ATPase_dyneun-rel_AAA"/>
</dbReference>
<keyword evidence="6 9" id="KW-0067">ATP-binding</keyword>
<reference evidence="12" key="2">
    <citation type="submission" date="2025-09" db="UniProtKB">
        <authorList>
            <consortium name="Ensembl"/>
        </authorList>
    </citation>
    <scope>IDENTIFICATION</scope>
</reference>
<evidence type="ECO:0000256" key="8">
    <source>
        <dbReference type="ARBA" id="ARBA00023242"/>
    </source>
</evidence>
<dbReference type="GeneTree" id="ENSGT00550000074802"/>
<feature type="compositionally biased region" description="Basic and acidic residues" evidence="10">
    <location>
        <begin position="4106"/>
        <end position="4122"/>
    </location>
</feature>
<name>A0A8C5C3U3_GADMO</name>
<dbReference type="InterPro" id="IPR040848">
    <property type="entry name" value="AAA_lid_7"/>
</dbReference>
<dbReference type="SUPFAM" id="SSF52540">
    <property type="entry name" value="P-loop containing nucleoside triphosphate hydrolases"/>
    <property type="match status" value="5"/>
</dbReference>
<feature type="region of interest" description="Disordered" evidence="10">
    <location>
        <begin position="3691"/>
        <end position="4141"/>
    </location>
</feature>